<dbReference type="InterPro" id="IPR015892">
    <property type="entry name" value="Carbonic_anhydrase_CS"/>
</dbReference>
<name>A0A8S1J5U1_9CHLO</name>
<dbReference type="Gene3D" id="3.40.1050.10">
    <property type="entry name" value="Carbonic anhydrase"/>
    <property type="match status" value="1"/>
</dbReference>
<sequence>MAKEDPDFFAKSAEGQTPEYLWIGCSDSRVVTNFITGLEPGDIFTHRNVGNIVSHSDLNCMSAVEFAVSSLKVKHIIVCGHYGCGACAGALNLPMAAPGMVNSWISRIRDVKLEWSGELGQLQGDDKLSRLCELNAVSQTLHMCESAPVQGAWAAGEELHVHGMIYGLSDGALACLVGPISSPQQATEARQAFSTSRADAGA</sequence>
<comment type="similarity">
    <text evidence="1 8">Belongs to the beta-class carbonic anhydrase family.</text>
</comment>
<dbReference type="OrthoDB" id="10248475at2759"/>
<evidence type="ECO:0000256" key="7">
    <source>
        <dbReference type="PIRSR" id="PIRSR601765-1"/>
    </source>
</evidence>
<protein>
    <recommendedName>
        <fullName evidence="2 8">Carbonic anhydrase</fullName>
        <ecNumber evidence="2 8">4.2.1.1</ecNumber>
    </recommendedName>
    <alternativeName>
        <fullName evidence="8">Carbonate dehydratase</fullName>
    </alternativeName>
</protein>
<dbReference type="SMART" id="SM00947">
    <property type="entry name" value="Pro_CA"/>
    <property type="match status" value="1"/>
</dbReference>
<keyword evidence="4 7" id="KW-0862">Zinc</keyword>
<keyword evidence="5 8" id="KW-0456">Lyase</keyword>
<comment type="caution">
    <text evidence="9">The sequence shown here is derived from an EMBL/GenBank/DDBJ whole genome shotgun (WGS) entry which is preliminary data.</text>
</comment>
<dbReference type="Pfam" id="PF00484">
    <property type="entry name" value="Pro_CA"/>
    <property type="match status" value="1"/>
</dbReference>
<dbReference type="AlphaFoldDB" id="A0A8S1J5U1"/>
<comment type="function">
    <text evidence="8">Reversible hydration of carbon dioxide.</text>
</comment>
<evidence type="ECO:0000256" key="3">
    <source>
        <dbReference type="ARBA" id="ARBA00022723"/>
    </source>
</evidence>
<dbReference type="GO" id="GO:0004089">
    <property type="term" value="F:carbonate dehydratase activity"/>
    <property type="evidence" value="ECO:0007669"/>
    <property type="project" value="UniProtKB-UniRule"/>
</dbReference>
<evidence type="ECO:0000313" key="10">
    <source>
        <dbReference type="Proteomes" id="UP000708148"/>
    </source>
</evidence>
<feature type="binding site" evidence="7">
    <location>
        <position position="84"/>
    </location>
    <ligand>
        <name>Zn(2+)</name>
        <dbReference type="ChEBI" id="CHEBI:29105"/>
    </ligand>
</feature>
<comment type="cofactor">
    <cofactor evidence="7">
        <name>Zn(2+)</name>
        <dbReference type="ChEBI" id="CHEBI:29105"/>
    </cofactor>
    <text evidence="7">Binds 1 zinc ion per subunit.</text>
</comment>
<dbReference type="Proteomes" id="UP000708148">
    <property type="component" value="Unassembled WGS sequence"/>
</dbReference>
<feature type="binding site" evidence="7">
    <location>
        <position position="27"/>
    </location>
    <ligand>
        <name>Zn(2+)</name>
        <dbReference type="ChEBI" id="CHEBI:29105"/>
    </ligand>
</feature>
<feature type="binding site" evidence="7">
    <location>
        <position position="25"/>
    </location>
    <ligand>
        <name>Zn(2+)</name>
        <dbReference type="ChEBI" id="CHEBI:29105"/>
    </ligand>
</feature>
<evidence type="ECO:0000256" key="6">
    <source>
        <dbReference type="ARBA" id="ARBA00048348"/>
    </source>
</evidence>
<dbReference type="EMBL" id="CAJHUC010001462">
    <property type="protein sequence ID" value="CAD7701220.1"/>
    <property type="molecule type" value="Genomic_DNA"/>
</dbReference>
<dbReference type="InterPro" id="IPR036874">
    <property type="entry name" value="Carbonic_anhydrase_sf"/>
</dbReference>
<organism evidence="9 10">
    <name type="scientific">Ostreobium quekettii</name>
    <dbReference type="NCBI Taxonomy" id="121088"/>
    <lineage>
        <taxon>Eukaryota</taxon>
        <taxon>Viridiplantae</taxon>
        <taxon>Chlorophyta</taxon>
        <taxon>core chlorophytes</taxon>
        <taxon>Ulvophyceae</taxon>
        <taxon>TCBD clade</taxon>
        <taxon>Bryopsidales</taxon>
        <taxon>Ostreobineae</taxon>
        <taxon>Ostreobiaceae</taxon>
        <taxon>Ostreobium</taxon>
    </lineage>
</organism>
<comment type="catalytic activity">
    <reaction evidence="6 8">
        <text>hydrogencarbonate + H(+) = CO2 + H2O</text>
        <dbReference type="Rhea" id="RHEA:10748"/>
        <dbReference type="ChEBI" id="CHEBI:15377"/>
        <dbReference type="ChEBI" id="CHEBI:15378"/>
        <dbReference type="ChEBI" id="CHEBI:16526"/>
        <dbReference type="ChEBI" id="CHEBI:17544"/>
        <dbReference type="EC" id="4.2.1.1"/>
    </reaction>
</comment>
<dbReference type="GO" id="GO:0008270">
    <property type="term" value="F:zinc ion binding"/>
    <property type="evidence" value="ECO:0007669"/>
    <property type="project" value="UniProtKB-UniRule"/>
</dbReference>
<evidence type="ECO:0000256" key="2">
    <source>
        <dbReference type="ARBA" id="ARBA00012925"/>
    </source>
</evidence>
<evidence type="ECO:0000256" key="5">
    <source>
        <dbReference type="ARBA" id="ARBA00023239"/>
    </source>
</evidence>
<evidence type="ECO:0000313" key="9">
    <source>
        <dbReference type="EMBL" id="CAD7701220.1"/>
    </source>
</evidence>
<dbReference type="InterPro" id="IPR001765">
    <property type="entry name" value="Carbonic_anhydrase"/>
</dbReference>
<dbReference type="PROSITE" id="PS00705">
    <property type="entry name" value="PROK_CO2_ANHYDRASE_2"/>
    <property type="match status" value="1"/>
</dbReference>
<dbReference type="SUPFAM" id="SSF53056">
    <property type="entry name" value="beta-carbonic anhydrase, cab"/>
    <property type="match status" value="1"/>
</dbReference>
<accession>A0A8S1J5U1</accession>
<keyword evidence="10" id="KW-1185">Reference proteome</keyword>
<dbReference type="PANTHER" id="PTHR11002:SF76">
    <property type="entry name" value="CARBONIC ANHYDRASE"/>
    <property type="match status" value="1"/>
</dbReference>
<evidence type="ECO:0000256" key="4">
    <source>
        <dbReference type="ARBA" id="ARBA00022833"/>
    </source>
</evidence>
<dbReference type="GO" id="GO:0015976">
    <property type="term" value="P:carbon utilization"/>
    <property type="evidence" value="ECO:0007669"/>
    <property type="project" value="InterPro"/>
</dbReference>
<evidence type="ECO:0000256" key="1">
    <source>
        <dbReference type="ARBA" id="ARBA00006217"/>
    </source>
</evidence>
<evidence type="ECO:0000256" key="8">
    <source>
        <dbReference type="RuleBase" id="RU003956"/>
    </source>
</evidence>
<proteinExistence type="inferred from homology"/>
<keyword evidence="3 7" id="KW-0479">Metal-binding</keyword>
<feature type="binding site" evidence="7">
    <location>
        <position position="81"/>
    </location>
    <ligand>
        <name>Zn(2+)</name>
        <dbReference type="ChEBI" id="CHEBI:29105"/>
    </ligand>
</feature>
<dbReference type="EC" id="4.2.1.1" evidence="2 8"/>
<gene>
    <name evidence="9" type="ORF">OSTQU699_LOCUS6579</name>
</gene>
<dbReference type="CDD" id="cd00883">
    <property type="entry name" value="beta_CA_cladeA"/>
    <property type="match status" value="1"/>
</dbReference>
<dbReference type="PANTHER" id="PTHR11002">
    <property type="entry name" value="CARBONIC ANHYDRASE"/>
    <property type="match status" value="1"/>
</dbReference>
<reference evidence="9" key="1">
    <citation type="submission" date="2020-12" db="EMBL/GenBank/DDBJ databases">
        <authorList>
            <person name="Iha C."/>
        </authorList>
    </citation>
    <scope>NUCLEOTIDE SEQUENCE</scope>
</reference>